<gene>
    <name evidence="1" type="ORF">QBC38DRAFT_523503</name>
</gene>
<organism evidence="1 2">
    <name type="scientific">Podospora fimiseda</name>
    <dbReference type="NCBI Taxonomy" id="252190"/>
    <lineage>
        <taxon>Eukaryota</taxon>
        <taxon>Fungi</taxon>
        <taxon>Dikarya</taxon>
        <taxon>Ascomycota</taxon>
        <taxon>Pezizomycotina</taxon>
        <taxon>Sordariomycetes</taxon>
        <taxon>Sordariomycetidae</taxon>
        <taxon>Sordariales</taxon>
        <taxon>Podosporaceae</taxon>
        <taxon>Podospora</taxon>
    </lineage>
</organism>
<dbReference type="AlphaFoldDB" id="A0AAN7H5R4"/>
<dbReference type="Proteomes" id="UP001301958">
    <property type="component" value="Unassembled WGS sequence"/>
</dbReference>
<evidence type="ECO:0000313" key="2">
    <source>
        <dbReference type="Proteomes" id="UP001301958"/>
    </source>
</evidence>
<sequence>MSSQDNLEAFGALRSAILVNRQLSQEVASLFYGKNIFQLEPGHLKLWIHRIGANAKSVRSIVISPKNRTEEFPTWHRRYEQDRGVQSHREEKDNLWRLLAQFILGGNEVANLRELTIAWTPKLCMPDESFELDHARMIAAMTPTRPSRDTTWCSNLNSLEQIVFKFFSYFPPSKLDLTSYTKACKIWELNVNLHITCFELIGEQPKPQQGRRRSSMMEPNVARAMAVAVARYFDEARWVKHIQVNIKWEEIKNLEPNEAAAQIMERVLTRLEND</sequence>
<name>A0AAN7H5R4_9PEZI</name>
<reference evidence="1" key="1">
    <citation type="journal article" date="2023" name="Mol. Phylogenet. Evol.">
        <title>Genome-scale phylogeny and comparative genomics of the fungal order Sordariales.</title>
        <authorList>
            <person name="Hensen N."/>
            <person name="Bonometti L."/>
            <person name="Westerberg I."/>
            <person name="Brannstrom I.O."/>
            <person name="Guillou S."/>
            <person name="Cros-Aarteil S."/>
            <person name="Calhoun S."/>
            <person name="Haridas S."/>
            <person name="Kuo A."/>
            <person name="Mondo S."/>
            <person name="Pangilinan J."/>
            <person name="Riley R."/>
            <person name="LaButti K."/>
            <person name="Andreopoulos B."/>
            <person name="Lipzen A."/>
            <person name="Chen C."/>
            <person name="Yan M."/>
            <person name="Daum C."/>
            <person name="Ng V."/>
            <person name="Clum A."/>
            <person name="Steindorff A."/>
            <person name="Ohm R.A."/>
            <person name="Martin F."/>
            <person name="Silar P."/>
            <person name="Natvig D.O."/>
            <person name="Lalanne C."/>
            <person name="Gautier V."/>
            <person name="Ament-Velasquez S.L."/>
            <person name="Kruys A."/>
            <person name="Hutchinson M.I."/>
            <person name="Powell A.J."/>
            <person name="Barry K."/>
            <person name="Miller A.N."/>
            <person name="Grigoriev I.V."/>
            <person name="Debuchy R."/>
            <person name="Gladieux P."/>
            <person name="Hiltunen Thoren M."/>
            <person name="Johannesson H."/>
        </authorList>
    </citation>
    <scope>NUCLEOTIDE SEQUENCE</scope>
    <source>
        <strain evidence="1">CBS 990.96</strain>
    </source>
</reference>
<reference evidence="1" key="2">
    <citation type="submission" date="2023-05" db="EMBL/GenBank/DDBJ databases">
        <authorList>
            <consortium name="Lawrence Berkeley National Laboratory"/>
            <person name="Steindorff A."/>
            <person name="Hensen N."/>
            <person name="Bonometti L."/>
            <person name="Westerberg I."/>
            <person name="Brannstrom I.O."/>
            <person name="Guillou S."/>
            <person name="Cros-Aarteil S."/>
            <person name="Calhoun S."/>
            <person name="Haridas S."/>
            <person name="Kuo A."/>
            <person name="Mondo S."/>
            <person name="Pangilinan J."/>
            <person name="Riley R."/>
            <person name="Labutti K."/>
            <person name="Andreopoulos B."/>
            <person name="Lipzen A."/>
            <person name="Chen C."/>
            <person name="Yanf M."/>
            <person name="Daum C."/>
            <person name="Ng V."/>
            <person name="Clum A."/>
            <person name="Ohm R."/>
            <person name="Martin F."/>
            <person name="Silar P."/>
            <person name="Natvig D."/>
            <person name="Lalanne C."/>
            <person name="Gautier V."/>
            <person name="Ament-Velasquez S.L."/>
            <person name="Kruys A."/>
            <person name="Hutchinson M.I."/>
            <person name="Powell A.J."/>
            <person name="Barry K."/>
            <person name="Miller A.N."/>
            <person name="Grigoriev I.V."/>
            <person name="Debuchy R."/>
            <person name="Gladieux P."/>
            <person name="Thoren M.H."/>
            <person name="Johannesson H."/>
        </authorList>
    </citation>
    <scope>NUCLEOTIDE SEQUENCE</scope>
    <source>
        <strain evidence="1">CBS 990.96</strain>
    </source>
</reference>
<dbReference type="EMBL" id="MU865316">
    <property type="protein sequence ID" value="KAK4228649.1"/>
    <property type="molecule type" value="Genomic_DNA"/>
</dbReference>
<comment type="caution">
    <text evidence="1">The sequence shown here is derived from an EMBL/GenBank/DDBJ whole genome shotgun (WGS) entry which is preliminary data.</text>
</comment>
<protein>
    <submittedName>
        <fullName evidence="1">Uncharacterized protein</fullName>
    </submittedName>
</protein>
<evidence type="ECO:0000313" key="1">
    <source>
        <dbReference type="EMBL" id="KAK4228649.1"/>
    </source>
</evidence>
<accession>A0AAN7H5R4</accession>
<proteinExistence type="predicted"/>
<keyword evidence="2" id="KW-1185">Reference proteome</keyword>